<dbReference type="PROSITE" id="PS00134">
    <property type="entry name" value="TRYPSIN_HIS"/>
    <property type="match status" value="1"/>
</dbReference>
<dbReference type="InterPro" id="IPR001254">
    <property type="entry name" value="Trypsin_dom"/>
</dbReference>
<reference evidence="4 5" key="1">
    <citation type="submission" date="2018-01" db="EMBL/GenBank/DDBJ databases">
        <title>Genomic Encyclopedia of Archaeal and Bacterial Type Strains, Phase II (KMG-II): from individual species to whole genera.</title>
        <authorList>
            <person name="Goeker M."/>
        </authorList>
    </citation>
    <scope>NUCLEOTIDE SEQUENCE [LARGE SCALE GENOMIC DNA]</scope>
    <source>
        <strain evidence="4 5">DSM 12048</strain>
    </source>
</reference>
<protein>
    <submittedName>
        <fullName evidence="4">Trypsin</fullName>
    </submittedName>
</protein>
<keyword evidence="5" id="KW-1185">Reference proteome</keyword>
<evidence type="ECO:0000313" key="4">
    <source>
        <dbReference type="EMBL" id="PPB82336.1"/>
    </source>
</evidence>
<dbReference type="AlphaFoldDB" id="A0A2S5JLF3"/>
<dbReference type="InterPro" id="IPR018114">
    <property type="entry name" value="TRYPSIN_HIS"/>
</dbReference>
<feature type="domain" description="Peptidase S1" evidence="3">
    <location>
        <begin position="20"/>
        <end position="265"/>
    </location>
</feature>
<dbReference type="Proteomes" id="UP000239736">
    <property type="component" value="Unassembled WGS sequence"/>
</dbReference>
<sequence>MRSILAMALAWVLLVTTATAQGGGLVRLRTLDEGRGWEAVGRIDIGGKAFCTGTLISPSQVLTAAHCLYDRTTGRPHDPSEMTFLAGWREGRAVAYRKVRRAVAHPDYVYEGQDRIDRVAYDLAILELDQPVRVSMVRPFAIGADPHRGDTVGIVSYAIDRAEAPSLEPACKVLGRQPGILVLTCSVDFGSSGAPIFQMQNGQPQIVSVVSAKAEMDGQPVALGTAMRAPLAELRAAFDATASRFRKVSPASAGLSAGGAKFVRP</sequence>
<dbReference type="InterPro" id="IPR043504">
    <property type="entry name" value="Peptidase_S1_PA_chymotrypsin"/>
</dbReference>
<proteinExistence type="predicted"/>
<dbReference type="PANTHER" id="PTHR15462">
    <property type="entry name" value="SERINE PROTEASE"/>
    <property type="match status" value="1"/>
</dbReference>
<gene>
    <name evidence="4" type="ORF">LV82_00264</name>
</gene>
<feature type="chain" id="PRO_5015465712" evidence="2">
    <location>
        <begin position="21"/>
        <end position="265"/>
    </location>
</feature>
<dbReference type="GO" id="GO:0006508">
    <property type="term" value="P:proteolysis"/>
    <property type="evidence" value="ECO:0007669"/>
    <property type="project" value="InterPro"/>
</dbReference>
<organism evidence="4 5">
    <name type="scientific">Albidovulum inexpectatum</name>
    <dbReference type="NCBI Taxonomy" id="196587"/>
    <lineage>
        <taxon>Bacteria</taxon>
        <taxon>Pseudomonadati</taxon>
        <taxon>Pseudomonadota</taxon>
        <taxon>Alphaproteobacteria</taxon>
        <taxon>Rhodobacterales</taxon>
        <taxon>Paracoccaceae</taxon>
        <taxon>Albidovulum</taxon>
    </lineage>
</organism>
<dbReference type="PROSITE" id="PS50240">
    <property type="entry name" value="TRYPSIN_DOM"/>
    <property type="match status" value="1"/>
</dbReference>
<dbReference type="RefSeq" id="WP_245873026.1">
    <property type="nucleotide sequence ID" value="NZ_PRDS01000001.1"/>
</dbReference>
<evidence type="ECO:0000256" key="1">
    <source>
        <dbReference type="ARBA" id="ARBA00022729"/>
    </source>
</evidence>
<dbReference type="Gene3D" id="2.40.10.10">
    <property type="entry name" value="Trypsin-like serine proteases"/>
    <property type="match status" value="2"/>
</dbReference>
<comment type="caution">
    <text evidence="4">The sequence shown here is derived from an EMBL/GenBank/DDBJ whole genome shotgun (WGS) entry which is preliminary data.</text>
</comment>
<evidence type="ECO:0000259" key="3">
    <source>
        <dbReference type="PROSITE" id="PS50240"/>
    </source>
</evidence>
<dbReference type="SUPFAM" id="SSF50494">
    <property type="entry name" value="Trypsin-like serine proteases"/>
    <property type="match status" value="1"/>
</dbReference>
<dbReference type="EMBL" id="PRDS01000001">
    <property type="protein sequence ID" value="PPB82336.1"/>
    <property type="molecule type" value="Genomic_DNA"/>
</dbReference>
<evidence type="ECO:0000313" key="5">
    <source>
        <dbReference type="Proteomes" id="UP000239736"/>
    </source>
</evidence>
<dbReference type="PRINTS" id="PR00722">
    <property type="entry name" value="CHYMOTRYPSIN"/>
</dbReference>
<feature type="signal peptide" evidence="2">
    <location>
        <begin position="1"/>
        <end position="20"/>
    </location>
</feature>
<dbReference type="Pfam" id="PF00089">
    <property type="entry name" value="Trypsin"/>
    <property type="match status" value="1"/>
</dbReference>
<name>A0A2S5JLF3_9RHOB</name>
<dbReference type="InterPro" id="IPR009003">
    <property type="entry name" value="Peptidase_S1_PA"/>
</dbReference>
<dbReference type="InterPro" id="IPR001314">
    <property type="entry name" value="Peptidase_S1A"/>
</dbReference>
<dbReference type="GO" id="GO:0004252">
    <property type="term" value="F:serine-type endopeptidase activity"/>
    <property type="evidence" value="ECO:0007669"/>
    <property type="project" value="InterPro"/>
</dbReference>
<dbReference type="PANTHER" id="PTHR15462:SF8">
    <property type="entry name" value="SERINE PROTEASE"/>
    <property type="match status" value="1"/>
</dbReference>
<keyword evidence="1 2" id="KW-0732">Signal</keyword>
<dbReference type="InterPro" id="IPR050966">
    <property type="entry name" value="Glutamyl_endopeptidase"/>
</dbReference>
<evidence type="ECO:0000256" key="2">
    <source>
        <dbReference type="SAM" id="SignalP"/>
    </source>
</evidence>
<accession>A0A2S5JLF3</accession>